<dbReference type="PANTHER" id="PTHR11236">
    <property type="entry name" value="AMINOBENZOATE/ANTHRANILATE SYNTHASE"/>
    <property type="match status" value="1"/>
</dbReference>
<dbReference type="InterPro" id="IPR005801">
    <property type="entry name" value="ADC_synthase"/>
</dbReference>
<reference evidence="2 4" key="3">
    <citation type="submission" date="2016-06" db="EMBL/GenBank/DDBJ databases">
        <title>Identification of putative biosynthetic pathways for the production of bioactive secondary metabolites by the marine actinomycete Kocuria kristinae RUTW2-3.</title>
        <authorList>
            <person name="Waterworth S.C."/>
            <person name="Walmsley T.A."/>
            <person name="Matongo T."/>
            <person name="Davies-Coleman M.T."/>
            <person name="Dorrington R.A."/>
        </authorList>
    </citation>
    <scope>NUCLEOTIDE SEQUENCE [LARGE SCALE GENOMIC DNA]</scope>
    <source>
        <strain evidence="4">RuSp02-3</strain>
        <strain evidence="2">RUTW2-3</strain>
    </source>
</reference>
<dbReference type="InterPro" id="IPR019999">
    <property type="entry name" value="Anth_synth_I-like"/>
</dbReference>
<evidence type="ECO:0000313" key="3">
    <source>
        <dbReference type="EMBL" id="QPT54534.1"/>
    </source>
</evidence>
<proteinExistence type="predicted"/>
<protein>
    <submittedName>
        <fullName evidence="3">Anthranilate synthase component I family protein</fullName>
    </submittedName>
</protein>
<dbReference type="Pfam" id="PF00425">
    <property type="entry name" value="Chorismate_bind"/>
    <property type="match status" value="1"/>
</dbReference>
<dbReference type="AlphaFoldDB" id="A0A199NTY4"/>
<organism evidence="2 4">
    <name type="scientific">Rothia kristinae</name>
    <dbReference type="NCBI Taxonomy" id="37923"/>
    <lineage>
        <taxon>Bacteria</taxon>
        <taxon>Bacillati</taxon>
        <taxon>Actinomycetota</taxon>
        <taxon>Actinomycetes</taxon>
        <taxon>Micrococcales</taxon>
        <taxon>Micrococcaceae</taxon>
        <taxon>Rothia</taxon>
    </lineage>
</organism>
<evidence type="ECO:0000313" key="5">
    <source>
        <dbReference type="Proteomes" id="UP000594975"/>
    </source>
</evidence>
<dbReference type="KEGG" id="rkr:I6G21_05170"/>
<dbReference type="InterPro" id="IPR015890">
    <property type="entry name" value="Chorismate_C"/>
</dbReference>
<name>A0A199NTY4_9MICC</name>
<gene>
    <name evidence="2" type="ORF">AN277_0202815</name>
    <name evidence="3" type="ORF">I6G21_05170</name>
</gene>
<reference evidence="4" key="2">
    <citation type="submission" date="2016-04" db="EMBL/GenBank/DDBJ databases">
        <authorList>
            <person name="Waterworth S."/>
            <person name="Matcher G."/>
        </authorList>
    </citation>
    <scope>NUCLEOTIDE SEQUENCE [LARGE SCALE GENOMIC DNA]</scope>
    <source>
        <strain evidence="4">RuSp02-3</strain>
    </source>
</reference>
<evidence type="ECO:0000259" key="1">
    <source>
        <dbReference type="Pfam" id="PF00425"/>
    </source>
</evidence>
<dbReference type="EMBL" id="LJBJ02000003">
    <property type="protein sequence ID" value="OAX52549.1"/>
    <property type="molecule type" value="Genomic_DNA"/>
</dbReference>
<dbReference type="Proteomes" id="UP000053171">
    <property type="component" value="Unassembled WGS sequence"/>
</dbReference>
<dbReference type="EMBL" id="CP065738">
    <property type="protein sequence ID" value="QPT54534.1"/>
    <property type="molecule type" value="Genomic_DNA"/>
</dbReference>
<reference evidence="3 5" key="4">
    <citation type="submission" date="2020-12" db="EMBL/GenBank/DDBJ databases">
        <title>FDA dAtabase for Regulatory Grade micrObial Sequences (FDA-ARGOS): Supporting development and validation of Infectious Disease Dx tests.</title>
        <authorList>
            <person name="Sproer C."/>
            <person name="Gronow S."/>
            <person name="Severitt S."/>
            <person name="Schroder I."/>
            <person name="Tallon L."/>
            <person name="Sadzewicz L."/>
            <person name="Zhao X."/>
            <person name="Boylan J."/>
            <person name="Ott S."/>
            <person name="Bowen H."/>
            <person name="Vavikolanu K."/>
            <person name="Mehta A."/>
            <person name="Aluvathingal J."/>
            <person name="Nadendla S."/>
            <person name="Lowell S."/>
            <person name="Myers T."/>
            <person name="Yan Y."/>
            <person name="Sichtig H."/>
        </authorList>
    </citation>
    <scope>NUCLEOTIDE SEQUENCE [LARGE SCALE GENOMIC DNA]</scope>
    <source>
        <strain evidence="3 5">FDAARGOS_864</strain>
    </source>
</reference>
<feature type="domain" description="Chorismate-utilising enzyme C-terminal" evidence="1">
    <location>
        <begin position="191"/>
        <end position="456"/>
    </location>
</feature>
<dbReference type="PANTHER" id="PTHR11236:SF18">
    <property type="entry name" value="AMINODEOXYCHORISMATE SYNTHASE"/>
    <property type="match status" value="1"/>
</dbReference>
<dbReference type="GeneID" id="61262762"/>
<dbReference type="RefSeq" id="WP_064725001.1">
    <property type="nucleotide sequence ID" value="NZ_CP065738.1"/>
</dbReference>
<dbReference type="Gene3D" id="3.60.120.10">
    <property type="entry name" value="Anthranilate synthase"/>
    <property type="match status" value="1"/>
</dbReference>
<evidence type="ECO:0000313" key="4">
    <source>
        <dbReference type="Proteomes" id="UP000053171"/>
    </source>
</evidence>
<reference evidence="2" key="1">
    <citation type="submission" date="2016-04" db="EMBL/GenBank/DDBJ databases">
        <authorList>
            <person name="Evans L.H."/>
            <person name="Alamgir A."/>
            <person name="Owens N."/>
            <person name="Weber N.D."/>
            <person name="Virtaneva K."/>
            <person name="Barbian K."/>
            <person name="Babar A."/>
            <person name="Rosenke K."/>
        </authorList>
    </citation>
    <scope>NUCLEOTIDE SEQUENCE [LARGE SCALE GENOMIC DNA]</scope>
    <source>
        <strain evidence="2">RUTW2-3</strain>
    </source>
</reference>
<accession>A0A199NTY4</accession>
<dbReference type="GO" id="GO:0005737">
    <property type="term" value="C:cytoplasm"/>
    <property type="evidence" value="ECO:0007669"/>
    <property type="project" value="TreeGrafter"/>
</dbReference>
<sequence>MSDAVRAHELPTGLSAQELAPIILLDRGPSPAGSPADVERVAWWLDTSATGSGWSALGAAASEDLRTGAGFAVPAPQEPPAPVPGLPEDAPALHGGEVGFFGYEAAADLEDFRADSRPPRAAPTPDSWWVRVRRHVLVDHRTGRAWAVGDPAWVRRIADAVRDAVDGAEPQAALPSALGRWADVVLPAPDRTGYETAVRAALAEIREGNSYEVCLTAETHAPLAGPLSLPTALGLYLAQRRANPAPHAAFLWGGDFAVLCSSPERFLRVAADGWCEAKPIKGTAARSADSQVDADCARALAADPKTRAENLMIADLMRNDLSRVCRPGSIRVPVLFGVETYASVHQLVSTVRGRLRPGRTAADLLAACFPPGSMTGAPKPRTLEIIDRLEGRARGIYSGTLGWIGADGTADLAVVIRTLVLTRGEDPEATTASIGAGGAIVADSDPAAEYEEMLAKLRAPLPPGWRIG</sequence>
<dbReference type="PRINTS" id="PR00095">
    <property type="entry name" value="ANTSNTHASEI"/>
</dbReference>
<evidence type="ECO:0000313" key="2">
    <source>
        <dbReference type="EMBL" id="OAX52549.1"/>
    </source>
</evidence>
<dbReference type="GO" id="GO:0008153">
    <property type="term" value="P:4-aminobenzoate biosynthetic process"/>
    <property type="evidence" value="ECO:0007669"/>
    <property type="project" value="TreeGrafter"/>
</dbReference>
<dbReference type="GO" id="GO:0046820">
    <property type="term" value="F:4-amino-4-deoxychorismate synthase activity"/>
    <property type="evidence" value="ECO:0007669"/>
    <property type="project" value="TreeGrafter"/>
</dbReference>
<dbReference type="Proteomes" id="UP000594975">
    <property type="component" value="Chromosome"/>
</dbReference>
<dbReference type="SUPFAM" id="SSF56322">
    <property type="entry name" value="ADC synthase"/>
    <property type="match status" value="1"/>
</dbReference>
<dbReference type="GO" id="GO:0000162">
    <property type="term" value="P:L-tryptophan biosynthetic process"/>
    <property type="evidence" value="ECO:0007669"/>
    <property type="project" value="TreeGrafter"/>
</dbReference>
<keyword evidence="4" id="KW-1185">Reference proteome</keyword>